<dbReference type="GO" id="GO:0004672">
    <property type="term" value="F:protein kinase activity"/>
    <property type="evidence" value="ECO:0007669"/>
    <property type="project" value="InterPro"/>
</dbReference>
<evidence type="ECO:0000256" key="1">
    <source>
        <dbReference type="ARBA" id="ARBA00022741"/>
    </source>
</evidence>
<feature type="domain" description="Protein kinase" evidence="3">
    <location>
        <begin position="7"/>
        <end position="279"/>
    </location>
</feature>
<keyword evidence="2" id="KW-0067">ATP-binding</keyword>
<dbReference type="EMBL" id="JARAOO010000004">
    <property type="protein sequence ID" value="KAJ7973000.1"/>
    <property type="molecule type" value="Genomic_DNA"/>
</dbReference>
<accession>A0AAD7VEW4</accession>
<dbReference type="Gene3D" id="1.10.510.10">
    <property type="entry name" value="Transferase(Phosphotransferase) domain 1"/>
    <property type="match status" value="1"/>
</dbReference>
<evidence type="ECO:0000259" key="3">
    <source>
        <dbReference type="PROSITE" id="PS50011"/>
    </source>
</evidence>
<dbReference type="InterPro" id="IPR001245">
    <property type="entry name" value="Ser-Thr/Tyr_kinase_cat_dom"/>
</dbReference>
<dbReference type="AlphaFoldDB" id="A0AAD7VEW4"/>
<dbReference type="GO" id="GO:0005524">
    <property type="term" value="F:ATP binding"/>
    <property type="evidence" value="ECO:0007669"/>
    <property type="project" value="UniProtKB-KW"/>
</dbReference>
<proteinExistence type="predicted"/>
<sequence>MPLELRWEVIEDITIGFKSRLIGEQNPSAYAGIWDDQHSCVLVRRFIGNFGGLVVAEKKAALSMHHKNILGLIGYYKSEKTTILVSPYASRGTLEKNLFGFKGKLVLTFQDKMKIAIGVARGVRYMHQECPRGPIVHGGLLASNILLRHDFHPLISGFGQAIWLHLRHGFQLENRCQLKDLLDQDLMALVKSDIQSFGILLLRLFCRSSAPEDDKTLIQWARPLIFERAFPLLLDEGLEDVDPHGIYKVMCAAAYCTSPNPELRPCMSEVLSILKEDKFCSM</sequence>
<gene>
    <name evidence="4" type="ORF">O6P43_010809</name>
</gene>
<dbReference type="PANTHER" id="PTHR27001:SF801">
    <property type="entry name" value="INACTIVE PROTEIN KINASE SELMODRAFT_444075-LIKE"/>
    <property type="match status" value="1"/>
</dbReference>
<keyword evidence="4" id="KW-0418">Kinase</keyword>
<dbReference type="Proteomes" id="UP001163823">
    <property type="component" value="Chromosome 4"/>
</dbReference>
<dbReference type="Pfam" id="PF07714">
    <property type="entry name" value="PK_Tyr_Ser-Thr"/>
    <property type="match status" value="1"/>
</dbReference>
<dbReference type="GO" id="GO:0005886">
    <property type="term" value="C:plasma membrane"/>
    <property type="evidence" value="ECO:0007669"/>
    <property type="project" value="TreeGrafter"/>
</dbReference>
<dbReference type="KEGG" id="qsa:O6P43_010809"/>
<keyword evidence="1" id="KW-0547">Nucleotide-binding</keyword>
<name>A0AAD7VEW4_QUISA</name>
<keyword evidence="5" id="KW-1185">Reference proteome</keyword>
<dbReference type="SUPFAM" id="SSF56112">
    <property type="entry name" value="Protein kinase-like (PK-like)"/>
    <property type="match status" value="1"/>
</dbReference>
<dbReference type="InterPro" id="IPR011009">
    <property type="entry name" value="Kinase-like_dom_sf"/>
</dbReference>
<dbReference type="PANTHER" id="PTHR27001">
    <property type="entry name" value="OS01G0253100 PROTEIN"/>
    <property type="match status" value="1"/>
</dbReference>
<organism evidence="4 5">
    <name type="scientific">Quillaja saponaria</name>
    <name type="common">Soap bark tree</name>
    <dbReference type="NCBI Taxonomy" id="32244"/>
    <lineage>
        <taxon>Eukaryota</taxon>
        <taxon>Viridiplantae</taxon>
        <taxon>Streptophyta</taxon>
        <taxon>Embryophyta</taxon>
        <taxon>Tracheophyta</taxon>
        <taxon>Spermatophyta</taxon>
        <taxon>Magnoliopsida</taxon>
        <taxon>eudicotyledons</taxon>
        <taxon>Gunneridae</taxon>
        <taxon>Pentapetalae</taxon>
        <taxon>rosids</taxon>
        <taxon>fabids</taxon>
        <taxon>Fabales</taxon>
        <taxon>Quillajaceae</taxon>
        <taxon>Quillaja</taxon>
    </lineage>
</organism>
<dbReference type="PROSITE" id="PS50011">
    <property type="entry name" value="PROTEIN_KINASE_DOM"/>
    <property type="match status" value="1"/>
</dbReference>
<evidence type="ECO:0000256" key="2">
    <source>
        <dbReference type="ARBA" id="ARBA00022840"/>
    </source>
</evidence>
<reference evidence="4" key="1">
    <citation type="journal article" date="2023" name="Science">
        <title>Elucidation of the pathway for biosynthesis of saponin adjuvants from the soapbark tree.</title>
        <authorList>
            <person name="Reed J."/>
            <person name="Orme A."/>
            <person name="El-Demerdash A."/>
            <person name="Owen C."/>
            <person name="Martin L.B.B."/>
            <person name="Misra R.C."/>
            <person name="Kikuchi S."/>
            <person name="Rejzek M."/>
            <person name="Martin A.C."/>
            <person name="Harkess A."/>
            <person name="Leebens-Mack J."/>
            <person name="Louveau T."/>
            <person name="Stephenson M.J."/>
            <person name="Osbourn A."/>
        </authorList>
    </citation>
    <scope>NUCLEOTIDE SEQUENCE</scope>
    <source>
        <strain evidence="4">S10</strain>
    </source>
</reference>
<protein>
    <submittedName>
        <fullName evidence="4">Tyrosine-protein kinase</fullName>
    </submittedName>
</protein>
<evidence type="ECO:0000313" key="5">
    <source>
        <dbReference type="Proteomes" id="UP001163823"/>
    </source>
</evidence>
<comment type="caution">
    <text evidence="4">The sequence shown here is derived from an EMBL/GenBank/DDBJ whole genome shotgun (WGS) entry which is preliminary data.</text>
</comment>
<keyword evidence="4" id="KW-0808">Transferase</keyword>
<evidence type="ECO:0000313" key="4">
    <source>
        <dbReference type="EMBL" id="KAJ7973000.1"/>
    </source>
</evidence>
<dbReference type="InterPro" id="IPR000719">
    <property type="entry name" value="Prot_kinase_dom"/>
</dbReference>